<dbReference type="Proteomes" id="UP000199371">
    <property type="component" value="Unassembled WGS sequence"/>
</dbReference>
<keyword evidence="3" id="KW-1185">Reference proteome</keyword>
<protein>
    <recommendedName>
        <fullName evidence="4">DUF2909 domain-containing protein</fullName>
    </recommendedName>
</protein>
<keyword evidence="1" id="KW-1133">Transmembrane helix</keyword>
<keyword evidence="1" id="KW-0812">Transmembrane</keyword>
<keyword evidence="1" id="KW-0472">Membrane</keyword>
<dbReference type="STRING" id="173990.SAMN05660691_03079"/>
<name>A0A1H6MRX5_9GAMM</name>
<evidence type="ECO:0000313" key="2">
    <source>
        <dbReference type="EMBL" id="SEI04718.1"/>
    </source>
</evidence>
<accession>A0A1H6MRX5</accession>
<feature type="transmembrane region" description="Helical" evidence="1">
    <location>
        <begin position="45"/>
        <end position="62"/>
    </location>
</feature>
<organism evidence="2 3">
    <name type="scientific">Rheinheimera pacifica</name>
    <dbReference type="NCBI Taxonomy" id="173990"/>
    <lineage>
        <taxon>Bacteria</taxon>
        <taxon>Pseudomonadati</taxon>
        <taxon>Pseudomonadota</taxon>
        <taxon>Gammaproteobacteria</taxon>
        <taxon>Chromatiales</taxon>
        <taxon>Chromatiaceae</taxon>
        <taxon>Rheinheimera</taxon>
    </lineage>
</organism>
<evidence type="ECO:0008006" key="4">
    <source>
        <dbReference type="Google" id="ProtNLM"/>
    </source>
</evidence>
<evidence type="ECO:0000256" key="1">
    <source>
        <dbReference type="SAM" id="Phobius"/>
    </source>
</evidence>
<gene>
    <name evidence="2" type="ORF">SAMN05660691_03079</name>
</gene>
<dbReference type="Pfam" id="PF11137">
    <property type="entry name" value="DUF2909"/>
    <property type="match status" value="1"/>
</dbReference>
<dbReference type="EMBL" id="FNXF01000013">
    <property type="protein sequence ID" value="SEI04718.1"/>
    <property type="molecule type" value="Genomic_DNA"/>
</dbReference>
<dbReference type="InterPro" id="IPR021313">
    <property type="entry name" value="DUF2909"/>
</dbReference>
<dbReference type="AlphaFoldDB" id="A0A1H6MRX5"/>
<dbReference type="RefSeq" id="WP_092795271.1">
    <property type="nucleotide sequence ID" value="NZ_DASWWU010000010.1"/>
</dbReference>
<dbReference type="OrthoDB" id="5706633at2"/>
<proteinExistence type="predicted"/>
<sequence>MLLKIIIIALLLFIIANLVRAGLVMLRQPEPEVKMSRYLGRRVMFSALVLILIFIAQALGFLDQNPRPY</sequence>
<reference evidence="3" key="1">
    <citation type="submission" date="2016-10" db="EMBL/GenBank/DDBJ databases">
        <authorList>
            <person name="Varghese N."/>
            <person name="Submissions S."/>
        </authorList>
    </citation>
    <scope>NUCLEOTIDE SEQUENCE [LARGE SCALE GENOMIC DNA]</scope>
    <source>
        <strain evidence="3">DSM 17616</strain>
    </source>
</reference>
<evidence type="ECO:0000313" key="3">
    <source>
        <dbReference type="Proteomes" id="UP000199371"/>
    </source>
</evidence>